<evidence type="ECO:0000256" key="6">
    <source>
        <dbReference type="ARBA" id="ARBA00022692"/>
    </source>
</evidence>
<evidence type="ECO:0000256" key="13">
    <source>
        <dbReference type="ARBA" id="ARBA00023137"/>
    </source>
</evidence>
<reference evidence="24" key="1">
    <citation type="submission" date="2025-08" db="UniProtKB">
        <authorList>
            <consortium name="RefSeq"/>
        </authorList>
    </citation>
    <scope>IDENTIFICATION</scope>
    <source>
        <tissue evidence="24">Thorax and Abdomen</tissue>
    </source>
</reference>
<feature type="domain" description="Protein kinase" evidence="20">
    <location>
        <begin position="733"/>
        <end position="1090"/>
    </location>
</feature>
<sequence>MKKNDLTLVLIGHLMSFSCIAVTVDSAQPFTAKESAVRSPNVSRNDYEVWVEENKPATLFCAVEGNSLKNFKWLRKVDATLTWKEVNISNALKINETYAAVTFDVANVTSEDNGTLYKCSAEDDGRNVENTLHITTFKEQESYQNIQAVGPDRIYLRIDRMNFITQYQYELFLPSESIIHYKEIGTREWQHAMSLTNHDIPSYHVITGLKNDTAYQIRNVITPDSQSLGTVVQYKWVTTLKQVNPKYLKNSYQLWVEENTPVTLLCDLALFPLKNFKWLKKSPGSLIWNEVNVSSSSLIKENVDRTLDIANVTSQDNGTLFKWSGEVNEQHVQRTMLIVTYGEKESYKNFRAVGSDRIYLRLDRVDFIIADPTLVCWSCSYVIDYKENGTNQWQYAVNQSFFDVRGYYVMNGLKPDTAYQIRNKIIDPVENSTTVFQYKWTRTLKQDIEYVPNVSILKVTSYTVTIEWTAPSTELEGYISLYNASIRMSGRNGKHYMSQTKELRYTFNGLTPTLDYDLHVSACSIDACRHVYASVTLKQVRTESEDSVNPDFVPIVFVNASTNYSILISWTEPQDSYVGPNIHYYHLVLSTSYGMNRSIYVNGTTNSLTIGNLLQYAEYKFYLAACGRYRMNRGPWSDPVKAVIPGALDTQNIGCLSQMRVWRIVLALILLIVTGTLVVRKLRKKALKRKLIRARLSNFNDGNEMILNPSVAVNDQAELLHYENKYEFPRSLLKLGDILESGTFNVVRKGQAKTIRSHEAVTTVAVKTVRATASLDCKTALLRELRILCYIGNHLNLVNLLGACTKNLQYSQICVIVEFCRFGNIRDYLLRHRRDFVNQLGSDTGEIRDRNPLVDTIDANDRGSENKSQCNDNEDAEGCSDNNDPKCTSVGVDVVTEAEIAEPKLQFKYPGDYTETVTDPIRTQDLVCWAWQISRGMQYLSAKKVLHGDLAARNILLSDNNVVKICDFGLSKSLREEQNFANNERGPPPVKWMAIESLRDRVFSTKSDVWSYGVVLWELFSLADTPYHGIRPENMYQTLIEGYRMERPKYAPQILYDMMLHCWKEEPSERPSFESLIWKISEMVDEHVKLYYLDLGNSYTEMYADAWRRERETVIKGEESVSHDETQL</sequence>
<dbReference type="InterPro" id="IPR036116">
    <property type="entry name" value="FN3_sf"/>
</dbReference>
<keyword evidence="11" id="KW-1133">Transmembrane helix</keyword>
<dbReference type="InterPro" id="IPR001824">
    <property type="entry name" value="Tyr_kinase_rcpt_3_CS"/>
</dbReference>
<evidence type="ECO:0000256" key="18">
    <source>
        <dbReference type="SAM" id="MobiDB-lite"/>
    </source>
</evidence>
<keyword evidence="23" id="KW-1185">Reference proteome</keyword>
<dbReference type="PROSITE" id="PS51257">
    <property type="entry name" value="PROKAR_LIPOPROTEIN"/>
    <property type="match status" value="1"/>
</dbReference>
<gene>
    <name evidence="24" type="primary">LOC107226065</name>
</gene>
<evidence type="ECO:0000256" key="8">
    <source>
        <dbReference type="ARBA" id="ARBA00022741"/>
    </source>
</evidence>
<dbReference type="PROSITE" id="PS50853">
    <property type="entry name" value="FN3"/>
    <property type="match status" value="2"/>
</dbReference>
<dbReference type="InterPro" id="IPR013098">
    <property type="entry name" value="Ig_I-set"/>
</dbReference>
<keyword evidence="16" id="KW-0325">Glycoprotein</keyword>
<feature type="signal peptide" evidence="19">
    <location>
        <begin position="1"/>
        <end position="21"/>
    </location>
</feature>
<keyword evidence="9" id="KW-0418">Kinase</keyword>
<keyword evidence="7" id="KW-0677">Repeat</keyword>
<keyword evidence="8" id="KW-0547">Nucleotide-binding</keyword>
<evidence type="ECO:0000256" key="14">
    <source>
        <dbReference type="ARBA" id="ARBA00023157"/>
    </source>
</evidence>
<evidence type="ECO:0000313" key="24">
    <source>
        <dbReference type="RefSeq" id="XP_046596442.1"/>
    </source>
</evidence>
<keyword evidence="6" id="KW-0812">Transmembrane</keyword>
<dbReference type="InterPro" id="IPR001245">
    <property type="entry name" value="Ser-Thr/Tyr_kinase_cat_dom"/>
</dbReference>
<evidence type="ECO:0000256" key="4">
    <source>
        <dbReference type="ARBA" id="ARBA00022553"/>
    </source>
</evidence>
<dbReference type="InterPro" id="IPR007110">
    <property type="entry name" value="Ig-like_dom"/>
</dbReference>
<dbReference type="InterPro" id="IPR036179">
    <property type="entry name" value="Ig-like_dom_sf"/>
</dbReference>
<evidence type="ECO:0000256" key="16">
    <source>
        <dbReference type="ARBA" id="ARBA00023180"/>
    </source>
</evidence>
<dbReference type="Pfam" id="PF07679">
    <property type="entry name" value="I-set"/>
    <property type="match status" value="1"/>
</dbReference>
<evidence type="ECO:0000259" key="21">
    <source>
        <dbReference type="PROSITE" id="PS50835"/>
    </source>
</evidence>
<evidence type="ECO:0000256" key="1">
    <source>
        <dbReference type="ARBA" id="ARBA00004251"/>
    </source>
</evidence>
<evidence type="ECO:0000256" key="2">
    <source>
        <dbReference type="ARBA" id="ARBA00006692"/>
    </source>
</evidence>
<dbReference type="Gene3D" id="3.30.200.20">
    <property type="entry name" value="Phosphorylase Kinase, domain 1"/>
    <property type="match status" value="1"/>
</dbReference>
<dbReference type="SUPFAM" id="SSF48726">
    <property type="entry name" value="Immunoglobulin"/>
    <property type="match status" value="2"/>
</dbReference>
<feature type="domain" description="Ig-like" evidence="21">
    <location>
        <begin position="245"/>
        <end position="320"/>
    </location>
</feature>
<dbReference type="PROSITE" id="PS00109">
    <property type="entry name" value="PROTEIN_KINASE_TYR"/>
    <property type="match status" value="1"/>
</dbReference>
<accession>A0ABM3G847</accession>
<keyword evidence="12" id="KW-0472">Membrane</keyword>
<dbReference type="SMART" id="SM00409">
    <property type="entry name" value="IG"/>
    <property type="match status" value="2"/>
</dbReference>
<dbReference type="PANTHER" id="PTHR24416">
    <property type="entry name" value="TYROSINE-PROTEIN KINASE RECEPTOR"/>
    <property type="match status" value="1"/>
</dbReference>
<dbReference type="PROSITE" id="PS00240">
    <property type="entry name" value="RECEPTOR_TYR_KIN_III"/>
    <property type="match status" value="1"/>
</dbReference>
<name>A0ABM3G847_NEOLC</name>
<keyword evidence="4" id="KW-0597">Phosphoprotein</keyword>
<evidence type="ECO:0000313" key="23">
    <source>
        <dbReference type="Proteomes" id="UP000829291"/>
    </source>
</evidence>
<feature type="domain" description="Fibronectin type-III" evidence="22">
    <location>
        <begin position="450"/>
        <end position="545"/>
    </location>
</feature>
<evidence type="ECO:0000256" key="12">
    <source>
        <dbReference type="ARBA" id="ARBA00023136"/>
    </source>
</evidence>
<dbReference type="InterPro" id="IPR003599">
    <property type="entry name" value="Ig_sub"/>
</dbReference>
<keyword evidence="13" id="KW-0829">Tyrosine-protein kinase</keyword>
<keyword evidence="19" id="KW-0732">Signal</keyword>
<dbReference type="InterPro" id="IPR050122">
    <property type="entry name" value="RTK"/>
</dbReference>
<dbReference type="InterPro" id="IPR000719">
    <property type="entry name" value="Prot_kinase_dom"/>
</dbReference>
<evidence type="ECO:0000256" key="10">
    <source>
        <dbReference type="ARBA" id="ARBA00022840"/>
    </source>
</evidence>
<comment type="similarity">
    <text evidence="2">Belongs to the protein kinase superfamily. CAMK Ser/Thr protein kinase family.</text>
</comment>
<protein>
    <recommendedName>
        <fullName evidence="3">receptor protein-tyrosine kinase</fullName>
        <ecNumber evidence="3">2.7.10.1</ecNumber>
    </recommendedName>
</protein>
<proteinExistence type="inferred from homology"/>
<feature type="domain" description="Ig-like" evidence="21">
    <location>
        <begin position="40"/>
        <end position="135"/>
    </location>
</feature>
<keyword evidence="15" id="KW-0675">Receptor</keyword>
<dbReference type="Gene3D" id="2.60.40.10">
    <property type="entry name" value="Immunoglobulins"/>
    <property type="match status" value="3"/>
</dbReference>
<keyword evidence="10" id="KW-0067">ATP-binding</keyword>
<dbReference type="InterPro" id="IPR008266">
    <property type="entry name" value="Tyr_kinase_AS"/>
</dbReference>
<dbReference type="PIRSF" id="PIRSF000615">
    <property type="entry name" value="TyrPK_CSF1-R"/>
    <property type="match status" value="1"/>
</dbReference>
<dbReference type="CDD" id="cd00192">
    <property type="entry name" value="PTKc"/>
    <property type="match status" value="1"/>
</dbReference>
<dbReference type="CDD" id="cd00063">
    <property type="entry name" value="FN3"/>
    <property type="match status" value="1"/>
</dbReference>
<dbReference type="Proteomes" id="UP000829291">
    <property type="component" value="Chromosome 5"/>
</dbReference>
<dbReference type="InterPro" id="IPR011009">
    <property type="entry name" value="Kinase-like_dom_sf"/>
</dbReference>
<feature type="region of interest" description="Disordered" evidence="18">
    <location>
        <begin position="849"/>
        <end position="882"/>
    </location>
</feature>
<dbReference type="PROSITE" id="PS50835">
    <property type="entry name" value="IG_LIKE"/>
    <property type="match status" value="2"/>
</dbReference>
<dbReference type="EC" id="2.7.10.1" evidence="3"/>
<evidence type="ECO:0000256" key="17">
    <source>
        <dbReference type="ARBA" id="ARBA00023319"/>
    </source>
</evidence>
<dbReference type="Pfam" id="PF00041">
    <property type="entry name" value="fn3"/>
    <property type="match status" value="1"/>
</dbReference>
<evidence type="ECO:0000259" key="20">
    <source>
        <dbReference type="PROSITE" id="PS50011"/>
    </source>
</evidence>
<dbReference type="Gene3D" id="1.10.510.10">
    <property type="entry name" value="Transferase(Phosphotransferase) domain 1"/>
    <property type="match status" value="1"/>
</dbReference>
<comment type="subcellular location">
    <subcellularLocation>
        <location evidence="1">Cell membrane</location>
        <topology evidence="1">Single-pass type I membrane protein</topology>
    </subcellularLocation>
</comment>
<keyword evidence="14" id="KW-1015">Disulfide bond</keyword>
<dbReference type="RefSeq" id="XP_046596442.1">
    <property type="nucleotide sequence ID" value="XM_046740486.1"/>
</dbReference>
<dbReference type="SUPFAM" id="SSF49265">
    <property type="entry name" value="Fibronectin type III"/>
    <property type="match status" value="2"/>
</dbReference>
<dbReference type="SUPFAM" id="SSF56112">
    <property type="entry name" value="Protein kinase-like (PK-like)"/>
    <property type="match status" value="1"/>
</dbReference>
<evidence type="ECO:0000256" key="5">
    <source>
        <dbReference type="ARBA" id="ARBA00022679"/>
    </source>
</evidence>
<feature type="chain" id="PRO_5046849119" description="receptor protein-tyrosine kinase" evidence="19">
    <location>
        <begin position="22"/>
        <end position="1128"/>
    </location>
</feature>
<evidence type="ECO:0000256" key="19">
    <source>
        <dbReference type="SAM" id="SignalP"/>
    </source>
</evidence>
<evidence type="ECO:0000256" key="3">
    <source>
        <dbReference type="ARBA" id="ARBA00011902"/>
    </source>
</evidence>
<evidence type="ECO:0000259" key="22">
    <source>
        <dbReference type="PROSITE" id="PS50853"/>
    </source>
</evidence>
<dbReference type="SMART" id="SM00060">
    <property type="entry name" value="FN3"/>
    <property type="match status" value="2"/>
</dbReference>
<dbReference type="PROSITE" id="PS50011">
    <property type="entry name" value="PROTEIN_KINASE_DOM"/>
    <property type="match status" value="1"/>
</dbReference>
<dbReference type="PANTHER" id="PTHR24416:SF600">
    <property type="entry name" value="PDGF- AND VEGF-RECEPTOR RELATED, ISOFORM J"/>
    <property type="match status" value="1"/>
</dbReference>
<evidence type="ECO:0000256" key="11">
    <source>
        <dbReference type="ARBA" id="ARBA00022989"/>
    </source>
</evidence>
<evidence type="ECO:0000256" key="7">
    <source>
        <dbReference type="ARBA" id="ARBA00022737"/>
    </source>
</evidence>
<dbReference type="GeneID" id="107226065"/>
<evidence type="ECO:0000256" key="9">
    <source>
        <dbReference type="ARBA" id="ARBA00022777"/>
    </source>
</evidence>
<dbReference type="InterPro" id="IPR003961">
    <property type="entry name" value="FN3_dom"/>
</dbReference>
<keyword evidence="5" id="KW-0808">Transferase</keyword>
<keyword evidence="17" id="KW-0393">Immunoglobulin domain</keyword>
<feature type="domain" description="Fibronectin type-III" evidence="22">
    <location>
        <begin position="550"/>
        <end position="647"/>
    </location>
</feature>
<dbReference type="InterPro" id="IPR013783">
    <property type="entry name" value="Ig-like_fold"/>
</dbReference>
<organism evidence="23 24">
    <name type="scientific">Neodiprion lecontei</name>
    <name type="common">Redheaded pine sawfly</name>
    <dbReference type="NCBI Taxonomy" id="441921"/>
    <lineage>
        <taxon>Eukaryota</taxon>
        <taxon>Metazoa</taxon>
        <taxon>Ecdysozoa</taxon>
        <taxon>Arthropoda</taxon>
        <taxon>Hexapoda</taxon>
        <taxon>Insecta</taxon>
        <taxon>Pterygota</taxon>
        <taxon>Neoptera</taxon>
        <taxon>Endopterygota</taxon>
        <taxon>Hymenoptera</taxon>
        <taxon>Tenthredinoidea</taxon>
        <taxon>Diprionidae</taxon>
        <taxon>Diprioninae</taxon>
        <taxon>Neodiprion</taxon>
    </lineage>
</organism>
<evidence type="ECO:0000256" key="15">
    <source>
        <dbReference type="ARBA" id="ARBA00023170"/>
    </source>
</evidence>
<dbReference type="Pfam" id="PF07714">
    <property type="entry name" value="PK_Tyr_Ser-Thr"/>
    <property type="match status" value="1"/>
</dbReference>